<comment type="caution">
    <text evidence="15">The sequence shown here is derived from an EMBL/GenBank/DDBJ whole genome shotgun (WGS) entry which is preliminary data.</text>
</comment>
<evidence type="ECO:0000313" key="15">
    <source>
        <dbReference type="EMBL" id="MBU9698546.1"/>
    </source>
</evidence>
<feature type="domain" description="Histidine kinase" evidence="12">
    <location>
        <begin position="161"/>
        <end position="366"/>
    </location>
</feature>
<evidence type="ECO:0000256" key="9">
    <source>
        <dbReference type="ARBA" id="ARBA00022989"/>
    </source>
</evidence>
<dbReference type="InterPro" id="IPR000700">
    <property type="entry name" value="PAS-assoc_C"/>
</dbReference>
<gene>
    <name evidence="15" type="ORF">GU927_011895</name>
</gene>
<dbReference type="InterPro" id="IPR003594">
    <property type="entry name" value="HATPase_dom"/>
</dbReference>
<reference evidence="15 16" key="1">
    <citation type="submission" date="2021-06" db="EMBL/GenBank/DDBJ databases">
        <title>Rhodobacteraceae bacterium strain HSP-20.</title>
        <authorList>
            <person name="Chen W.-M."/>
        </authorList>
    </citation>
    <scope>NUCLEOTIDE SEQUENCE [LARGE SCALE GENOMIC DNA]</scope>
    <source>
        <strain evidence="15 16">HSP-20</strain>
    </source>
</reference>
<feature type="domain" description="PAC" evidence="14">
    <location>
        <begin position="93"/>
        <end position="145"/>
    </location>
</feature>
<dbReference type="InterPro" id="IPR013656">
    <property type="entry name" value="PAS_4"/>
</dbReference>
<dbReference type="Proteomes" id="UP000731907">
    <property type="component" value="Unassembled WGS sequence"/>
</dbReference>
<dbReference type="PROSITE" id="PS50112">
    <property type="entry name" value="PAS"/>
    <property type="match status" value="1"/>
</dbReference>
<evidence type="ECO:0000256" key="8">
    <source>
        <dbReference type="ARBA" id="ARBA00022840"/>
    </source>
</evidence>
<evidence type="ECO:0000256" key="3">
    <source>
        <dbReference type="ARBA" id="ARBA00012438"/>
    </source>
</evidence>
<dbReference type="SMART" id="SM00086">
    <property type="entry name" value="PAC"/>
    <property type="match status" value="1"/>
</dbReference>
<evidence type="ECO:0000256" key="11">
    <source>
        <dbReference type="ARBA" id="ARBA00023136"/>
    </source>
</evidence>
<keyword evidence="7 15" id="KW-0418">Kinase</keyword>
<dbReference type="SMART" id="SM00387">
    <property type="entry name" value="HATPase_c"/>
    <property type="match status" value="1"/>
</dbReference>
<dbReference type="Pfam" id="PF02518">
    <property type="entry name" value="HATPase_c"/>
    <property type="match status" value="1"/>
</dbReference>
<dbReference type="InterPro" id="IPR001610">
    <property type="entry name" value="PAC"/>
</dbReference>
<dbReference type="GO" id="GO:0016301">
    <property type="term" value="F:kinase activity"/>
    <property type="evidence" value="ECO:0007669"/>
    <property type="project" value="UniProtKB-KW"/>
</dbReference>
<dbReference type="InterPro" id="IPR036890">
    <property type="entry name" value="HATPase_C_sf"/>
</dbReference>
<keyword evidence="5" id="KW-0812">Transmembrane</keyword>
<keyword evidence="10" id="KW-0902">Two-component regulatory system</keyword>
<dbReference type="PROSITE" id="PS50113">
    <property type="entry name" value="PAC"/>
    <property type="match status" value="1"/>
</dbReference>
<name>A0ABS6J472_9RHOB</name>
<dbReference type="NCBIfam" id="TIGR00229">
    <property type="entry name" value="sensory_box"/>
    <property type="match status" value="1"/>
</dbReference>
<keyword evidence="11" id="KW-0472">Membrane</keyword>
<evidence type="ECO:0000256" key="2">
    <source>
        <dbReference type="ARBA" id="ARBA00004141"/>
    </source>
</evidence>
<dbReference type="PRINTS" id="PR00344">
    <property type="entry name" value="BCTRLSENSOR"/>
</dbReference>
<dbReference type="SUPFAM" id="SSF55874">
    <property type="entry name" value="ATPase domain of HSP90 chaperone/DNA topoisomerase II/histidine kinase"/>
    <property type="match status" value="1"/>
</dbReference>
<dbReference type="CDD" id="cd00130">
    <property type="entry name" value="PAS"/>
    <property type="match status" value="1"/>
</dbReference>
<dbReference type="PROSITE" id="PS50109">
    <property type="entry name" value="HIS_KIN"/>
    <property type="match status" value="1"/>
</dbReference>
<dbReference type="Gene3D" id="3.30.565.10">
    <property type="entry name" value="Histidine kinase-like ATPase, C-terminal domain"/>
    <property type="match status" value="1"/>
</dbReference>
<keyword evidence="8" id="KW-0067">ATP-binding</keyword>
<keyword evidence="4" id="KW-0808">Transferase</keyword>
<comment type="catalytic activity">
    <reaction evidence="1">
        <text>ATP + protein L-histidine = ADP + protein N-phospho-L-histidine.</text>
        <dbReference type="EC" id="2.7.13.3"/>
    </reaction>
</comment>
<dbReference type="PANTHER" id="PTHR42878">
    <property type="entry name" value="TWO-COMPONENT HISTIDINE KINASE"/>
    <property type="match status" value="1"/>
</dbReference>
<proteinExistence type="predicted"/>
<dbReference type="InterPro" id="IPR004358">
    <property type="entry name" value="Sig_transdc_His_kin-like_C"/>
</dbReference>
<dbReference type="InterPro" id="IPR005467">
    <property type="entry name" value="His_kinase_dom"/>
</dbReference>
<evidence type="ECO:0000259" key="13">
    <source>
        <dbReference type="PROSITE" id="PS50112"/>
    </source>
</evidence>
<protein>
    <recommendedName>
        <fullName evidence="3">histidine kinase</fullName>
        <ecNumber evidence="3">2.7.13.3</ecNumber>
    </recommendedName>
</protein>
<dbReference type="Gene3D" id="3.30.450.20">
    <property type="entry name" value="PAS domain"/>
    <property type="match status" value="1"/>
</dbReference>
<evidence type="ECO:0000256" key="1">
    <source>
        <dbReference type="ARBA" id="ARBA00000085"/>
    </source>
</evidence>
<comment type="subcellular location">
    <subcellularLocation>
        <location evidence="2">Membrane</location>
        <topology evidence="2">Multi-pass membrane protein</topology>
    </subcellularLocation>
</comment>
<dbReference type="SUPFAM" id="SSF55785">
    <property type="entry name" value="PYP-like sensor domain (PAS domain)"/>
    <property type="match status" value="1"/>
</dbReference>
<dbReference type="EMBL" id="JAAATX020000007">
    <property type="protein sequence ID" value="MBU9698546.1"/>
    <property type="molecule type" value="Genomic_DNA"/>
</dbReference>
<evidence type="ECO:0000256" key="6">
    <source>
        <dbReference type="ARBA" id="ARBA00022741"/>
    </source>
</evidence>
<evidence type="ECO:0000256" key="4">
    <source>
        <dbReference type="ARBA" id="ARBA00022679"/>
    </source>
</evidence>
<organism evidence="15 16">
    <name type="scientific">Paragemmobacter amnigenus</name>
    <dbReference type="NCBI Taxonomy" id="2852097"/>
    <lineage>
        <taxon>Bacteria</taxon>
        <taxon>Pseudomonadati</taxon>
        <taxon>Pseudomonadota</taxon>
        <taxon>Alphaproteobacteria</taxon>
        <taxon>Rhodobacterales</taxon>
        <taxon>Paracoccaceae</taxon>
        <taxon>Paragemmobacter</taxon>
    </lineage>
</organism>
<dbReference type="CDD" id="cd00075">
    <property type="entry name" value="HATPase"/>
    <property type="match status" value="1"/>
</dbReference>
<sequence length="375" mass="41791">MEPRTGDPWPNMLVIDTFKELFDFSRDVLWLMAPDGSVTYVSPAIHLLRGITPDEARHQKLEDVHPPESAKRSVAYFMYMLGEIAAGRKPDPFQGTLDYYHADGSIIKTDVYAVPVFDAQGKFSFLAGVSRDISARVLAEEKQKTELKLREIEFRRMLNSVLEHEVRNALAVISLCFDSRSMEPRKASRVRKSIDDLLQVVEQVGLFSRSDDMEKAMEARAISVYDIVVETQQKLGLADTVVFEGDRGLLVWAEHSMILQLFKQIMENASKYAAPGSLIRVVGAEEGQDTETLATIRFSNTHIAPQGIALDRLFDPFYRGSHVSGKSGSGLGLAIAKHLTEMLNGRIAIDYVNSIFSVTINLPRATQQNPASGPD</sequence>
<evidence type="ECO:0000256" key="5">
    <source>
        <dbReference type="ARBA" id="ARBA00022692"/>
    </source>
</evidence>
<dbReference type="PANTHER" id="PTHR42878:SF7">
    <property type="entry name" value="SENSOR HISTIDINE KINASE GLRK"/>
    <property type="match status" value="1"/>
</dbReference>
<evidence type="ECO:0000256" key="7">
    <source>
        <dbReference type="ARBA" id="ARBA00022777"/>
    </source>
</evidence>
<keyword evidence="6" id="KW-0547">Nucleotide-binding</keyword>
<dbReference type="InterPro" id="IPR050351">
    <property type="entry name" value="BphY/WalK/GraS-like"/>
</dbReference>
<evidence type="ECO:0000256" key="10">
    <source>
        <dbReference type="ARBA" id="ARBA00023012"/>
    </source>
</evidence>
<evidence type="ECO:0000259" key="14">
    <source>
        <dbReference type="PROSITE" id="PS50113"/>
    </source>
</evidence>
<dbReference type="InterPro" id="IPR035965">
    <property type="entry name" value="PAS-like_dom_sf"/>
</dbReference>
<evidence type="ECO:0000259" key="12">
    <source>
        <dbReference type="PROSITE" id="PS50109"/>
    </source>
</evidence>
<evidence type="ECO:0000313" key="16">
    <source>
        <dbReference type="Proteomes" id="UP000731907"/>
    </source>
</evidence>
<feature type="domain" description="PAS" evidence="13">
    <location>
        <begin position="14"/>
        <end position="66"/>
    </location>
</feature>
<dbReference type="Pfam" id="PF08448">
    <property type="entry name" value="PAS_4"/>
    <property type="match status" value="1"/>
</dbReference>
<accession>A0ABS6J472</accession>
<keyword evidence="9" id="KW-1133">Transmembrane helix</keyword>
<dbReference type="EC" id="2.7.13.3" evidence="3"/>
<keyword evidence="16" id="KW-1185">Reference proteome</keyword>
<dbReference type="InterPro" id="IPR000014">
    <property type="entry name" value="PAS"/>
</dbReference>
<dbReference type="RefSeq" id="WP_161762651.1">
    <property type="nucleotide sequence ID" value="NZ_JAAATX020000007.1"/>
</dbReference>